<evidence type="ECO:0008006" key="3">
    <source>
        <dbReference type="Google" id="ProtNLM"/>
    </source>
</evidence>
<dbReference type="KEGG" id="aak:AA2016_2235"/>
<name>A0AAC8YND5_AMIAI</name>
<sequence>MHRLLTITTPASDLQLLTIAQLREAAGVTGTSDDAKLTSLGLRIAADITTECNIAVGAGGPPTLRRETLTETFRSVSIGELPLSRRHAVDITSIVGDGATLDAGDYVVDPESGLVTRLCDDNPVRWCARKLVVVYEAGFDTIPGDLQHAALDFVRLSWLEKNRDPLVKSERVRTDDIEEIERQYWIGSVPGQSNEGAVPDVVAGQLARFRNSAFG</sequence>
<dbReference type="AlphaFoldDB" id="A0AAC8YND5"/>
<reference evidence="1 2" key="1">
    <citation type="submission" date="2016-03" db="EMBL/GenBank/DDBJ databases">
        <title>Complete genome of Aminobacter aminovorans KCTC 2477.</title>
        <authorList>
            <person name="Kim K.M."/>
        </authorList>
    </citation>
    <scope>NUCLEOTIDE SEQUENCE [LARGE SCALE GENOMIC DNA]</scope>
    <source>
        <strain evidence="1 2">KCTC 2477</strain>
    </source>
</reference>
<evidence type="ECO:0000313" key="2">
    <source>
        <dbReference type="Proteomes" id="UP000075755"/>
    </source>
</evidence>
<proteinExistence type="predicted"/>
<dbReference type="Proteomes" id="UP000075755">
    <property type="component" value="Chromosome"/>
</dbReference>
<dbReference type="EMBL" id="CP015005">
    <property type="protein sequence ID" value="AMS41164.1"/>
    <property type="molecule type" value="Genomic_DNA"/>
</dbReference>
<evidence type="ECO:0000313" key="1">
    <source>
        <dbReference type="EMBL" id="AMS41164.1"/>
    </source>
</evidence>
<gene>
    <name evidence="1" type="ORF">AA2016_2235</name>
</gene>
<protein>
    <recommendedName>
        <fullName evidence="3">Phage gp6-like head-tail connector protein</fullName>
    </recommendedName>
</protein>
<organism evidence="1 2">
    <name type="scientific">Aminobacter aminovorans</name>
    <name type="common">Chelatobacter heintzii</name>
    <dbReference type="NCBI Taxonomy" id="83263"/>
    <lineage>
        <taxon>Bacteria</taxon>
        <taxon>Pseudomonadati</taxon>
        <taxon>Pseudomonadota</taxon>
        <taxon>Alphaproteobacteria</taxon>
        <taxon>Hyphomicrobiales</taxon>
        <taxon>Phyllobacteriaceae</taxon>
        <taxon>Aminobacter</taxon>
    </lineage>
</organism>
<dbReference type="RefSeq" id="WP_067958951.1">
    <property type="nucleotide sequence ID" value="NZ_JACICB010000007.1"/>
</dbReference>
<accession>A0AAC8YND5</accession>